<dbReference type="GeneID" id="20528123"/>
<dbReference type="Proteomes" id="UP000030693">
    <property type="component" value="Unassembled WGS sequence"/>
</dbReference>
<keyword evidence="6" id="KW-1185">Reference proteome</keyword>
<dbReference type="STRING" id="691883.A0A058Z8S8"/>
<dbReference type="EMBL" id="KB932205">
    <property type="protein sequence ID" value="KCV69932.1"/>
    <property type="molecule type" value="Genomic_DNA"/>
</dbReference>
<proteinExistence type="predicted"/>
<feature type="compositionally biased region" description="Gly residues" evidence="4">
    <location>
        <begin position="304"/>
        <end position="318"/>
    </location>
</feature>
<evidence type="ECO:0000256" key="2">
    <source>
        <dbReference type="ARBA" id="ARBA00022664"/>
    </source>
</evidence>
<dbReference type="Gene3D" id="2.130.10.10">
    <property type="entry name" value="YVTN repeat-like/Quinoprotein amine dehydrogenase"/>
    <property type="match status" value="2"/>
</dbReference>
<keyword evidence="2" id="KW-0507">mRNA processing</keyword>
<evidence type="ECO:0000256" key="3">
    <source>
        <dbReference type="ARBA" id="ARBA00023242"/>
    </source>
</evidence>
<feature type="compositionally biased region" description="Pro residues" evidence="4">
    <location>
        <begin position="9"/>
        <end position="25"/>
    </location>
</feature>
<feature type="region of interest" description="Disordered" evidence="4">
    <location>
        <begin position="301"/>
        <end position="324"/>
    </location>
</feature>
<protein>
    <recommendedName>
        <fullName evidence="7">LisH domain-containing protein</fullName>
    </recommendedName>
</protein>
<dbReference type="InterPro" id="IPR015943">
    <property type="entry name" value="WD40/YVTN_repeat-like_dom_sf"/>
</dbReference>
<dbReference type="RefSeq" id="XP_009495538.1">
    <property type="nucleotide sequence ID" value="XM_009497263.1"/>
</dbReference>
<name>A0A058Z8S8_FONAL</name>
<dbReference type="SUPFAM" id="SSF50978">
    <property type="entry name" value="WD40 repeat-like"/>
    <property type="match status" value="1"/>
</dbReference>
<accession>A0A058Z8S8</accession>
<dbReference type="GO" id="GO:0005848">
    <property type="term" value="C:mRNA cleavage stimulating factor complex"/>
    <property type="evidence" value="ECO:0007669"/>
    <property type="project" value="InterPro"/>
</dbReference>
<organism evidence="5">
    <name type="scientific">Fonticula alba</name>
    <name type="common">Slime mold</name>
    <dbReference type="NCBI Taxonomy" id="691883"/>
    <lineage>
        <taxon>Eukaryota</taxon>
        <taxon>Rotosphaerida</taxon>
        <taxon>Fonticulaceae</taxon>
        <taxon>Fonticula</taxon>
    </lineage>
</organism>
<dbReference type="GO" id="GO:0003723">
    <property type="term" value="F:RNA binding"/>
    <property type="evidence" value="ECO:0007669"/>
    <property type="project" value="TreeGrafter"/>
</dbReference>
<keyword evidence="3" id="KW-0539">Nucleus</keyword>
<gene>
    <name evidence="5" type="ORF">H696_03398</name>
</gene>
<evidence type="ECO:0000256" key="1">
    <source>
        <dbReference type="ARBA" id="ARBA00004123"/>
    </source>
</evidence>
<dbReference type="eggNOG" id="KOG0640">
    <property type="taxonomic scope" value="Eukaryota"/>
</dbReference>
<comment type="subcellular location">
    <subcellularLocation>
        <location evidence="1">Nucleus</location>
    </subcellularLocation>
</comment>
<evidence type="ECO:0000313" key="6">
    <source>
        <dbReference type="Proteomes" id="UP000030693"/>
    </source>
</evidence>
<dbReference type="PANTHER" id="PTHR44133">
    <property type="entry name" value="CLEAVAGE STIMULATION FACTOR SUBUNIT 1"/>
    <property type="match status" value="1"/>
</dbReference>
<reference evidence="5" key="1">
    <citation type="submission" date="2013-04" db="EMBL/GenBank/DDBJ databases">
        <title>The Genome Sequence of Fonticula alba ATCC 38817.</title>
        <authorList>
            <consortium name="The Broad Institute Genomics Platform"/>
            <person name="Russ C."/>
            <person name="Cuomo C."/>
            <person name="Burger G."/>
            <person name="Gray M.W."/>
            <person name="Holland P.W.H."/>
            <person name="King N."/>
            <person name="Lang F.B.F."/>
            <person name="Roger A.J."/>
            <person name="Ruiz-Trillo I."/>
            <person name="Brown M."/>
            <person name="Walker B."/>
            <person name="Young S."/>
            <person name="Zeng Q."/>
            <person name="Gargeya S."/>
            <person name="Fitzgerald M."/>
            <person name="Haas B."/>
            <person name="Abouelleil A."/>
            <person name="Allen A.W."/>
            <person name="Alvarado L."/>
            <person name="Arachchi H.M."/>
            <person name="Berlin A.M."/>
            <person name="Chapman S.B."/>
            <person name="Gainer-Dewar J."/>
            <person name="Goldberg J."/>
            <person name="Griggs A."/>
            <person name="Gujja S."/>
            <person name="Hansen M."/>
            <person name="Howarth C."/>
            <person name="Imamovic A."/>
            <person name="Ireland A."/>
            <person name="Larimer J."/>
            <person name="McCowan C."/>
            <person name="Murphy C."/>
            <person name="Pearson M."/>
            <person name="Poon T.W."/>
            <person name="Priest M."/>
            <person name="Roberts A."/>
            <person name="Saif S."/>
            <person name="Shea T."/>
            <person name="Sisk P."/>
            <person name="Sykes S."/>
            <person name="Wortman J."/>
            <person name="Nusbaum C."/>
            <person name="Birren B."/>
        </authorList>
    </citation>
    <scope>NUCLEOTIDE SEQUENCE [LARGE SCALE GENOMIC DNA]</scope>
    <source>
        <strain evidence="5">ATCC 38817</strain>
    </source>
</reference>
<evidence type="ECO:0000313" key="5">
    <source>
        <dbReference type="EMBL" id="KCV69932.1"/>
    </source>
</evidence>
<evidence type="ECO:0008006" key="7">
    <source>
        <dbReference type="Google" id="ProtNLM"/>
    </source>
</evidence>
<dbReference type="InterPro" id="IPR044633">
    <property type="entry name" value="CstF1-like"/>
</dbReference>
<dbReference type="InterPro" id="IPR036322">
    <property type="entry name" value="WD40_repeat_dom_sf"/>
</dbReference>
<sequence length="615" mass="61360">MNHPAFAPTLPPAPAPARPGAPAPAVPCSTAPAASREEVCQLIAQQLMFYNLPEVAAAVADAASLPTGPALRGTNALAQSLDDRSAALQALRYHSREARAVPPGTRPGGATRAEQLFAPAIDAATLAALDAPGPGIGSMPLGIGPLLGPDARGLGPGRAMSQVAHLAQQSPAARDDSHLPVRSLSFSQDGRLLCSTHTAPAGAGGTGIAAGAGGRGGGGGGTNAGNAAPTGVIRIWDVDRCVAQGHADAALLELPLGTSSSGASGRVVTCWHPRRPQVFAGMADGRIRMFDLHASQKALAAGQAGPGGRHGGGGGGGRLNSAWRDGRDPQPVHCLAAHPSGDYLFVGGGYLGGIGPAATSSDSEEAGVGVPGSGTEASVVSSAAAVRMYDSASLTCYLAPAERVAAEDAENGAGAGCVRALACDQSGYLYAVGTDRGQVRVVDVPSGRLVSNLGAVSLGGEVVSLQFSASGRMLLVRTRSDEAGVVLVDLLSGRVVQKYLGVRTTPGHVKFPSVHGDISAACLSPDETAVGALCANSGVLSVWDTRTAEPRSYCTLDADGIPTVLAAAPAGSITAQPLGPGVGEADDGPRVPDLGGLFATGGPDSSVRLWAPHLP</sequence>
<dbReference type="AlphaFoldDB" id="A0A058Z8S8"/>
<dbReference type="PANTHER" id="PTHR44133:SF2">
    <property type="entry name" value="CLEAVAGE STIMULATION FACTOR SUBUNIT 1"/>
    <property type="match status" value="1"/>
</dbReference>
<dbReference type="GO" id="GO:0031124">
    <property type="term" value="P:mRNA 3'-end processing"/>
    <property type="evidence" value="ECO:0007669"/>
    <property type="project" value="InterPro"/>
</dbReference>
<feature type="region of interest" description="Disordered" evidence="4">
    <location>
        <begin position="1"/>
        <end position="29"/>
    </location>
</feature>
<evidence type="ECO:0000256" key="4">
    <source>
        <dbReference type="SAM" id="MobiDB-lite"/>
    </source>
</evidence>